<dbReference type="AlphaFoldDB" id="A0A165YIB8"/>
<gene>
    <name evidence="3" type="ORF">FIBSPDRAFT_900348</name>
</gene>
<keyword evidence="1" id="KW-1133">Transmembrane helix</keyword>
<feature type="chain" id="PRO_5007869383" description="Calcium ATPase" evidence="2">
    <location>
        <begin position="19"/>
        <end position="160"/>
    </location>
</feature>
<dbReference type="PANTHER" id="PTHR35043:SF7">
    <property type="entry name" value="TRANSCRIPTION FACTOR DOMAIN-CONTAINING PROTEIN"/>
    <property type="match status" value="1"/>
</dbReference>
<dbReference type="PANTHER" id="PTHR35043">
    <property type="entry name" value="TRANSCRIPTION FACTOR DOMAIN-CONTAINING PROTEIN"/>
    <property type="match status" value="1"/>
</dbReference>
<dbReference type="EMBL" id="KV417696">
    <property type="protein sequence ID" value="KZP09589.1"/>
    <property type="molecule type" value="Genomic_DNA"/>
</dbReference>
<evidence type="ECO:0000256" key="2">
    <source>
        <dbReference type="SAM" id="SignalP"/>
    </source>
</evidence>
<protein>
    <recommendedName>
        <fullName evidence="5">Calcium ATPase</fullName>
    </recommendedName>
</protein>
<dbReference type="OrthoDB" id="9451547at2759"/>
<evidence type="ECO:0008006" key="5">
    <source>
        <dbReference type="Google" id="ProtNLM"/>
    </source>
</evidence>
<name>A0A165YIB8_9AGAM</name>
<sequence length="160" mass="18134">MLQYLLLLCALAIPGILALAVPVIEATAEDPKCLDINHCRTLTNIIWSCLITIFACTWVSIHHNVVLGLESGIDFAALWERVWVTALTLLVPEFTLAWAIRQWIMARTIAKRFNKIQARLLHAGADSAVIVKPGMLAIHPTASQEKVRERWEREDREREE</sequence>
<organism evidence="3 4">
    <name type="scientific">Athelia psychrophila</name>
    <dbReference type="NCBI Taxonomy" id="1759441"/>
    <lineage>
        <taxon>Eukaryota</taxon>
        <taxon>Fungi</taxon>
        <taxon>Dikarya</taxon>
        <taxon>Basidiomycota</taxon>
        <taxon>Agaricomycotina</taxon>
        <taxon>Agaricomycetes</taxon>
        <taxon>Agaricomycetidae</taxon>
        <taxon>Atheliales</taxon>
        <taxon>Atheliaceae</taxon>
        <taxon>Athelia</taxon>
    </lineage>
</organism>
<keyword evidence="1" id="KW-0472">Membrane</keyword>
<evidence type="ECO:0000256" key="1">
    <source>
        <dbReference type="SAM" id="Phobius"/>
    </source>
</evidence>
<evidence type="ECO:0000313" key="3">
    <source>
        <dbReference type="EMBL" id="KZP09589.1"/>
    </source>
</evidence>
<feature type="signal peptide" evidence="2">
    <location>
        <begin position="1"/>
        <end position="18"/>
    </location>
</feature>
<feature type="non-terminal residue" evidence="3">
    <location>
        <position position="160"/>
    </location>
</feature>
<feature type="transmembrane region" description="Helical" evidence="1">
    <location>
        <begin position="82"/>
        <end position="104"/>
    </location>
</feature>
<evidence type="ECO:0000313" key="4">
    <source>
        <dbReference type="Proteomes" id="UP000076532"/>
    </source>
</evidence>
<feature type="transmembrane region" description="Helical" evidence="1">
    <location>
        <begin position="44"/>
        <end position="61"/>
    </location>
</feature>
<keyword evidence="1" id="KW-0812">Transmembrane</keyword>
<keyword evidence="2" id="KW-0732">Signal</keyword>
<reference evidence="3 4" key="1">
    <citation type="journal article" date="2016" name="Mol. Biol. Evol.">
        <title>Comparative Genomics of Early-Diverging Mushroom-Forming Fungi Provides Insights into the Origins of Lignocellulose Decay Capabilities.</title>
        <authorList>
            <person name="Nagy L.G."/>
            <person name="Riley R."/>
            <person name="Tritt A."/>
            <person name="Adam C."/>
            <person name="Daum C."/>
            <person name="Floudas D."/>
            <person name="Sun H."/>
            <person name="Yadav J.S."/>
            <person name="Pangilinan J."/>
            <person name="Larsson K.H."/>
            <person name="Matsuura K."/>
            <person name="Barry K."/>
            <person name="Labutti K."/>
            <person name="Kuo R."/>
            <person name="Ohm R.A."/>
            <person name="Bhattacharya S.S."/>
            <person name="Shirouzu T."/>
            <person name="Yoshinaga Y."/>
            <person name="Martin F.M."/>
            <person name="Grigoriev I.V."/>
            <person name="Hibbett D.S."/>
        </authorList>
    </citation>
    <scope>NUCLEOTIDE SEQUENCE [LARGE SCALE GENOMIC DNA]</scope>
    <source>
        <strain evidence="3 4">CBS 109695</strain>
    </source>
</reference>
<keyword evidence="4" id="KW-1185">Reference proteome</keyword>
<dbReference type="Proteomes" id="UP000076532">
    <property type="component" value="Unassembled WGS sequence"/>
</dbReference>
<proteinExistence type="predicted"/>
<accession>A0A165YIB8</accession>